<evidence type="ECO:0000313" key="2">
    <source>
        <dbReference type="EMBL" id="NLZ24576.1"/>
    </source>
</evidence>
<reference evidence="2 3" key="1">
    <citation type="journal article" date="2020" name="Biotechnol. Biofuels">
        <title>New insights from the biogas microbiome by comprehensive genome-resolved metagenomics of nearly 1600 species originating from multiple anaerobic digesters.</title>
        <authorList>
            <person name="Campanaro S."/>
            <person name="Treu L."/>
            <person name="Rodriguez-R L.M."/>
            <person name="Kovalovszki A."/>
            <person name="Ziels R.M."/>
            <person name="Maus I."/>
            <person name="Zhu X."/>
            <person name="Kougias P.G."/>
            <person name="Basile A."/>
            <person name="Luo G."/>
            <person name="Schluter A."/>
            <person name="Konstantinidis K.T."/>
            <person name="Angelidaki I."/>
        </authorList>
    </citation>
    <scope>NUCLEOTIDE SEQUENCE [LARGE SCALE GENOMIC DNA]</scope>
    <source>
        <strain evidence="2">AS19jrsBPTG_9</strain>
    </source>
</reference>
<dbReference type="SUPFAM" id="SSF52467">
    <property type="entry name" value="DHS-like NAD/FAD-binding domain"/>
    <property type="match status" value="1"/>
</dbReference>
<accession>A0A847VDF0</accession>
<dbReference type="AlphaFoldDB" id="A0A847VDF0"/>
<organism evidence="2 3">
    <name type="scientific">Candidatus Dojkabacteria bacterium</name>
    <dbReference type="NCBI Taxonomy" id="2099670"/>
    <lineage>
        <taxon>Bacteria</taxon>
        <taxon>Candidatus Dojkabacteria</taxon>
    </lineage>
</organism>
<feature type="compositionally biased region" description="Polar residues" evidence="1">
    <location>
        <begin position="1"/>
        <end position="13"/>
    </location>
</feature>
<dbReference type="GO" id="GO:0017136">
    <property type="term" value="F:histone deacetylase activity, NAD-dependent"/>
    <property type="evidence" value="ECO:0007669"/>
    <property type="project" value="TreeGrafter"/>
</dbReference>
<evidence type="ECO:0000313" key="3">
    <source>
        <dbReference type="Proteomes" id="UP000564033"/>
    </source>
</evidence>
<dbReference type="PANTHER" id="PTHR11085">
    <property type="entry name" value="NAD-DEPENDENT PROTEIN DEACYLASE SIRTUIN-5, MITOCHONDRIAL-RELATED"/>
    <property type="match status" value="1"/>
</dbReference>
<dbReference type="PANTHER" id="PTHR11085:SF10">
    <property type="entry name" value="NAD-DEPENDENT PROTEIN DEACYLASE SIRTUIN-5, MITOCHONDRIAL-RELATED"/>
    <property type="match status" value="1"/>
</dbReference>
<name>A0A847VDF0_9BACT</name>
<feature type="region of interest" description="Disordered" evidence="1">
    <location>
        <begin position="1"/>
        <end position="21"/>
    </location>
</feature>
<dbReference type="GO" id="GO:0070403">
    <property type="term" value="F:NAD+ binding"/>
    <property type="evidence" value="ECO:0007669"/>
    <property type="project" value="TreeGrafter"/>
</dbReference>
<dbReference type="EMBL" id="JAAZIL010000058">
    <property type="protein sequence ID" value="NLZ24576.1"/>
    <property type="molecule type" value="Genomic_DNA"/>
</dbReference>
<evidence type="ECO:0000256" key="1">
    <source>
        <dbReference type="SAM" id="MobiDB-lite"/>
    </source>
</evidence>
<dbReference type="InterPro" id="IPR050134">
    <property type="entry name" value="NAD-dep_sirtuin_deacylases"/>
</dbReference>
<proteinExistence type="predicted"/>
<comment type="caution">
    <text evidence="2">The sequence shown here is derived from an EMBL/GenBank/DDBJ whole genome shotgun (WGS) entry which is preliminary data.</text>
</comment>
<sequence length="410" mass="46872">MESLEKQFNQPKLSETKEESRNFLLEGPELVLPGTERKQEEEMSFSFSSNTRRYYLGHKNGKTFFTVEYFDSLPDELSKEEKQKFVKETRKQGEVEKTVYTLKYGEVPEPKKENGRPGSSQSKKYCVAQPRDFERGVIDNFVAYDKNKQVMSEILAKHSELKSEEISQLVEQTFEASRKQNPEAVRTLSGCFSEEVAEKIQVEIREQMLCKPEEIGKVQLVEILKNKKVLFYTGAGISIASGVHSMDQLHETLGIRMSERVDGFLKKAVANPQEVTDSWEGFTKAAFEKPATPAHHSLGELAKKLRSQIFTENVDYLQEKVGVKPVHLTGPWLKENIQPEWLRDIDAVVTVGLSYDDRGFLGWYKENNPNGKIIAINLNQPSYLGNEDFVLKGDCQRVIPELEKEFVKKG</sequence>
<gene>
    <name evidence="2" type="ORF">GX888_02425</name>
</gene>
<evidence type="ECO:0008006" key="4">
    <source>
        <dbReference type="Google" id="ProtNLM"/>
    </source>
</evidence>
<dbReference type="Proteomes" id="UP000564033">
    <property type="component" value="Unassembled WGS sequence"/>
</dbReference>
<dbReference type="InterPro" id="IPR029035">
    <property type="entry name" value="DHS-like_NAD/FAD-binding_dom"/>
</dbReference>
<dbReference type="Gene3D" id="3.40.50.1220">
    <property type="entry name" value="TPP-binding domain"/>
    <property type="match status" value="1"/>
</dbReference>
<protein>
    <recommendedName>
        <fullName evidence="4">Deacetylase sirtuin-type domain-containing protein</fullName>
    </recommendedName>
</protein>